<dbReference type="Proteomes" id="UP000298663">
    <property type="component" value="Unassembled WGS sequence"/>
</dbReference>
<dbReference type="CDD" id="cd19941">
    <property type="entry name" value="TIL"/>
    <property type="match status" value="1"/>
</dbReference>
<evidence type="ECO:0008006" key="4">
    <source>
        <dbReference type="Google" id="ProtNLM"/>
    </source>
</evidence>
<proteinExistence type="predicted"/>
<organism evidence="2 3">
    <name type="scientific">Steinernema carpocapsae</name>
    <name type="common">Entomopathogenic nematode</name>
    <dbReference type="NCBI Taxonomy" id="34508"/>
    <lineage>
        <taxon>Eukaryota</taxon>
        <taxon>Metazoa</taxon>
        <taxon>Ecdysozoa</taxon>
        <taxon>Nematoda</taxon>
        <taxon>Chromadorea</taxon>
        <taxon>Rhabditida</taxon>
        <taxon>Tylenchina</taxon>
        <taxon>Panagrolaimomorpha</taxon>
        <taxon>Strongyloidoidea</taxon>
        <taxon>Steinernematidae</taxon>
        <taxon>Steinernema</taxon>
    </lineage>
</organism>
<evidence type="ECO:0000313" key="3">
    <source>
        <dbReference type="Proteomes" id="UP000298663"/>
    </source>
</evidence>
<dbReference type="EMBL" id="AZBU02000006">
    <property type="protein sequence ID" value="TKR73360.1"/>
    <property type="molecule type" value="Genomic_DNA"/>
</dbReference>
<evidence type="ECO:0000256" key="1">
    <source>
        <dbReference type="SAM" id="SignalP"/>
    </source>
</evidence>
<dbReference type="AlphaFoldDB" id="A0A4U5MUB4"/>
<reference evidence="2 3" key="2">
    <citation type="journal article" date="2019" name="G3 (Bethesda)">
        <title>Hybrid Assembly of the Genome of the Entomopathogenic Nematode Steinernema carpocapsae Identifies the X-Chromosome.</title>
        <authorList>
            <person name="Serra L."/>
            <person name="Macchietto M."/>
            <person name="Macias-Munoz A."/>
            <person name="McGill C.J."/>
            <person name="Rodriguez I.M."/>
            <person name="Rodriguez B."/>
            <person name="Murad R."/>
            <person name="Mortazavi A."/>
        </authorList>
    </citation>
    <scope>NUCLEOTIDE SEQUENCE [LARGE SCALE GENOMIC DNA]</scope>
    <source>
        <strain evidence="2 3">ALL</strain>
    </source>
</reference>
<feature type="signal peptide" evidence="1">
    <location>
        <begin position="1"/>
        <end position="17"/>
    </location>
</feature>
<evidence type="ECO:0000313" key="2">
    <source>
        <dbReference type="EMBL" id="TKR73360.1"/>
    </source>
</evidence>
<comment type="caution">
    <text evidence="2">The sequence shown here is derived from an EMBL/GenBank/DDBJ whole genome shotgun (WGS) entry which is preliminary data.</text>
</comment>
<keyword evidence="1" id="KW-0732">Signal</keyword>
<sequence length="195" mass="20844">MDSKVFFLLCLATVSLAWVTPNDECGPHAEYLTCGKCQPTCEEPFRSAKLVATRQVATASTPLSSTTATASFPSTVPSTRRTPRFLLRSLQSAVLMPPTWKPEPVRQPARNRTSPFALKLAAIPAATATSTTSSTGANAFLPPSVLNAPRTKSTWIVANASAPAPLRSLSLAKLAKNLVVTALSFRPPQRKTHQS</sequence>
<keyword evidence="3" id="KW-1185">Reference proteome</keyword>
<reference evidence="2 3" key="1">
    <citation type="journal article" date="2015" name="Genome Biol.">
        <title>Comparative genomics of Steinernema reveals deeply conserved gene regulatory networks.</title>
        <authorList>
            <person name="Dillman A.R."/>
            <person name="Macchietto M."/>
            <person name="Porter C.F."/>
            <person name="Rogers A."/>
            <person name="Williams B."/>
            <person name="Antoshechkin I."/>
            <person name="Lee M.M."/>
            <person name="Goodwin Z."/>
            <person name="Lu X."/>
            <person name="Lewis E.E."/>
            <person name="Goodrich-Blair H."/>
            <person name="Stock S.P."/>
            <person name="Adams B.J."/>
            <person name="Sternberg P.W."/>
            <person name="Mortazavi A."/>
        </authorList>
    </citation>
    <scope>NUCLEOTIDE SEQUENCE [LARGE SCALE GENOMIC DNA]</scope>
    <source>
        <strain evidence="2 3">ALL</strain>
    </source>
</reference>
<feature type="chain" id="PRO_5020296572" description="ShKT domain-containing protein" evidence="1">
    <location>
        <begin position="18"/>
        <end position="195"/>
    </location>
</feature>
<name>A0A4U5MUB4_STECR</name>
<gene>
    <name evidence="2" type="ORF">L596_020677</name>
</gene>
<accession>A0A4U5MUB4</accession>
<protein>
    <recommendedName>
        <fullName evidence="4">ShKT domain-containing protein</fullName>
    </recommendedName>
</protein>